<dbReference type="AlphaFoldDB" id="A0A6L6YKY9"/>
<feature type="transmembrane region" description="Helical" evidence="8">
    <location>
        <begin position="68"/>
        <end position="87"/>
    </location>
</feature>
<sequence>MNQQENSLVLAAFKASIPVMMGYIPLGVVFGFLFVQAGGPWWLPGISSALIYGGAVQYMMIPMLAADMSVASIAFATAVVNLRHVFYGLSLLDRFKDTGWKKWIVAFLLTDETYSLLTTEPKESPVNKLVYLAVFDWMWWILGSILGGLIGAGTNIELAGFDFVLTSLFAMLLCEQWRGRISSSPLWISLAAYAAARMISAENALAIAIAFCALASVMLSITKNPLPRAKGETAK</sequence>
<protein>
    <submittedName>
        <fullName evidence="9">Branched-chain amino acid ABC transporter permease</fullName>
    </submittedName>
</protein>
<feature type="transmembrane region" description="Helical" evidence="8">
    <location>
        <begin position="205"/>
        <end position="222"/>
    </location>
</feature>
<evidence type="ECO:0000256" key="3">
    <source>
        <dbReference type="ARBA" id="ARBA00022448"/>
    </source>
</evidence>
<keyword evidence="10" id="KW-1185">Reference proteome</keyword>
<gene>
    <name evidence="9" type="ORF">E5987_09785</name>
</gene>
<evidence type="ECO:0000256" key="1">
    <source>
        <dbReference type="ARBA" id="ARBA00004651"/>
    </source>
</evidence>
<dbReference type="OrthoDB" id="3177005at2"/>
<dbReference type="Proteomes" id="UP000472580">
    <property type="component" value="Unassembled WGS sequence"/>
</dbReference>
<reference evidence="9 10" key="1">
    <citation type="submission" date="2019-12" db="EMBL/GenBank/DDBJ databases">
        <title>Microbes associate with the intestines of laboratory mice.</title>
        <authorList>
            <person name="Navarre W."/>
            <person name="Wong E."/>
        </authorList>
    </citation>
    <scope>NUCLEOTIDE SEQUENCE [LARGE SCALE GENOMIC DNA]</scope>
    <source>
        <strain evidence="9 10">NM82_D38</strain>
    </source>
</reference>
<dbReference type="GO" id="GO:1903785">
    <property type="term" value="P:L-valine transmembrane transport"/>
    <property type="evidence" value="ECO:0007669"/>
    <property type="project" value="TreeGrafter"/>
</dbReference>
<evidence type="ECO:0000313" key="9">
    <source>
        <dbReference type="EMBL" id="MVX57483.1"/>
    </source>
</evidence>
<proteinExistence type="inferred from homology"/>
<evidence type="ECO:0000313" key="10">
    <source>
        <dbReference type="Proteomes" id="UP000472580"/>
    </source>
</evidence>
<feature type="transmembrane region" description="Helical" evidence="8">
    <location>
        <begin position="41"/>
        <end position="61"/>
    </location>
</feature>
<dbReference type="PANTHER" id="PTHR34979">
    <property type="entry name" value="INNER MEMBRANE PROTEIN YGAZ"/>
    <property type="match status" value="1"/>
</dbReference>
<evidence type="ECO:0000256" key="6">
    <source>
        <dbReference type="ARBA" id="ARBA00022989"/>
    </source>
</evidence>
<feature type="transmembrane region" description="Helical" evidence="8">
    <location>
        <begin position="12"/>
        <end position="35"/>
    </location>
</feature>
<keyword evidence="5 8" id="KW-0812">Transmembrane</keyword>
<dbReference type="PANTHER" id="PTHR34979:SF1">
    <property type="entry name" value="INNER MEMBRANE PROTEIN YGAZ"/>
    <property type="match status" value="1"/>
</dbReference>
<keyword evidence="4" id="KW-1003">Cell membrane</keyword>
<accession>A0A6L6YKY9</accession>
<keyword evidence="7 8" id="KW-0472">Membrane</keyword>
<evidence type="ECO:0000256" key="7">
    <source>
        <dbReference type="ARBA" id="ARBA00023136"/>
    </source>
</evidence>
<evidence type="ECO:0000256" key="4">
    <source>
        <dbReference type="ARBA" id="ARBA00022475"/>
    </source>
</evidence>
<evidence type="ECO:0000256" key="8">
    <source>
        <dbReference type="SAM" id="Phobius"/>
    </source>
</evidence>
<dbReference type="RefSeq" id="WP_160335906.1">
    <property type="nucleotide sequence ID" value="NZ_WSRP01000032.1"/>
</dbReference>
<name>A0A6L6YKY9_9BURK</name>
<dbReference type="InterPro" id="IPR011606">
    <property type="entry name" value="Brnchd-chn_aa_trnsp_permease"/>
</dbReference>
<comment type="similarity">
    <text evidence="2">Belongs to the AzlC family.</text>
</comment>
<comment type="caution">
    <text evidence="9">The sequence shown here is derived from an EMBL/GenBank/DDBJ whole genome shotgun (WGS) entry which is preliminary data.</text>
</comment>
<evidence type="ECO:0000256" key="2">
    <source>
        <dbReference type="ARBA" id="ARBA00010735"/>
    </source>
</evidence>
<feature type="transmembrane region" description="Helical" evidence="8">
    <location>
        <begin position="129"/>
        <end position="150"/>
    </location>
</feature>
<organism evidence="9 10">
    <name type="scientific">Parasutterella muris</name>
    <dbReference type="NCBI Taxonomy" id="2565572"/>
    <lineage>
        <taxon>Bacteria</taxon>
        <taxon>Pseudomonadati</taxon>
        <taxon>Pseudomonadota</taxon>
        <taxon>Betaproteobacteria</taxon>
        <taxon>Burkholderiales</taxon>
        <taxon>Sutterellaceae</taxon>
        <taxon>Parasutterella</taxon>
    </lineage>
</organism>
<keyword evidence="3" id="KW-0813">Transport</keyword>
<evidence type="ECO:0000256" key="5">
    <source>
        <dbReference type="ARBA" id="ARBA00022692"/>
    </source>
</evidence>
<keyword evidence="6 8" id="KW-1133">Transmembrane helix</keyword>
<comment type="subcellular location">
    <subcellularLocation>
        <location evidence="1">Cell membrane</location>
        <topology evidence="1">Multi-pass membrane protein</topology>
    </subcellularLocation>
</comment>
<dbReference type="Pfam" id="PF03591">
    <property type="entry name" value="AzlC"/>
    <property type="match status" value="1"/>
</dbReference>
<dbReference type="GO" id="GO:0005886">
    <property type="term" value="C:plasma membrane"/>
    <property type="evidence" value="ECO:0007669"/>
    <property type="project" value="UniProtKB-SubCell"/>
</dbReference>
<dbReference type="EMBL" id="WSRP01000032">
    <property type="protein sequence ID" value="MVX57483.1"/>
    <property type="molecule type" value="Genomic_DNA"/>
</dbReference>